<evidence type="ECO:0000256" key="1">
    <source>
        <dbReference type="ARBA" id="ARBA00005843"/>
    </source>
</evidence>
<feature type="domain" description="Protein kinase" evidence="7">
    <location>
        <begin position="1"/>
        <end position="159"/>
    </location>
</feature>
<evidence type="ECO:0000259" key="7">
    <source>
        <dbReference type="PROSITE" id="PS50011"/>
    </source>
</evidence>
<dbReference type="GO" id="GO:0004674">
    <property type="term" value="F:protein serine/threonine kinase activity"/>
    <property type="evidence" value="ECO:0007669"/>
    <property type="project" value="UniProtKB-KW"/>
</dbReference>
<accession>A0A8H4AXX2</accession>
<dbReference type="PROSITE" id="PS50011">
    <property type="entry name" value="PROTEIN_KINASE_DOM"/>
    <property type="match status" value="1"/>
</dbReference>
<keyword evidence="4" id="KW-0547">Nucleotide-binding</keyword>
<evidence type="ECO:0000256" key="5">
    <source>
        <dbReference type="ARBA" id="ARBA00022777"/>
    </source>
</evidence>
<dbReference type="PRINTS" id="PR00109">
    <property type="entry name" value="TYRKINASE"/>
</dbReference>
<evidence type="ECO:0000256" key="4">
    <source>
        <dbReference type="ARBA" id="ARBA00022741"/>
    </source>
</evidence>
<dbReference type="InterPro" id="IPR000719">
    <property type="entry name" value="Prot_kinase_dom"/>
</dbReference>
<dbReference type="PANTHER" id="PTHR46485:SF5">
    <property type="entry name" value="CENTER DIVIDER, ISOFORM A"/>
    <property type="match status" value="1"/>
</dbReference>
<keyword evidence="6" id="KW-0067">ATP-binding</keyword>
<evidence type="ECO:0000313" key="9">
    <source>
        <dbReference type="Proteomes" id="UP000439903"/>
    </source>
</evidence>
<comment type="caution">
    <text evidence="8">The sequence shown here is derived from an EMBL/GenBank/DDBJ whole genome shotgun (WGS) entry which is preliminary data.</text>
</comment>
<evidence type="ECO:0000256" key="3">
    <source>
        <dbReference type="ARBA" id="ARBA00022679"/>
    </source>
</evidence>
<reference evidence="8 9" key="1">
    <citation type="journal article" date="2019" name="Environ. Microbiol.">
        <title>At the nexus of three kingdoms: the genome of the mycorrhizal fungus Gigaspora margarita provides insights into plant, endobacterial and fungal interactions.</title>
        <authorList>
            <person name="Venice F."/>
            <person name="Ghignone S."/>
            <person name="Salvioli di Fossalunga A."/>
            <person name="Amselem J."/>
            <person name="Novero M."/>
            <person name="Xianan X."/>
            <person name="Sedzielewska Toro K."/>
            <person name="Morin E."/>
            <person name="Lipzen A."/>
            <person name="Grigoriev I.V."/>
            <person name="Henrissat B."/>
            <person name="Martin F.M."/>
            <person name="Bonfante P."/>
        </authorList>
    </citation>
    <scope>NUCLEOTIDE SEQUENCE [LARGE SCALE GENOMIC DNA]</scope>
    <source>
        <strain evidence="8 9">BEG34</strain>
    </source>
</reference>
<keyword evidence="3" id="KW-0808">Transferase</keyword>
<proteinExistence type="inferred from homology"/>
<organism evidence="8 9">
    <name type="scientific">Gigaspora margarita</name>
    <dbReference type="NCBI Taxonomy" id="4874"/>
    <lineage>
        <taxon>Eukaryota</taxon>
        <taxon>Fungi</taxon>
        <taxon>Fungi incertae sedis</taxon>
        <taxon>Mucoromycota</taxon>
        <taxon>Glomeromycotina</taxon>
        <taxon>Glomeromycetes</taxon>
        <taxon>Diversisporales</taxon>
        <taxon>Gigasporaceae</taxon>
        <taxon>Gigaspora</taxon>
    </lineage>
</organism>
<sequence length="159" mass="18677">MAEISEEWLEKAILDGHINYLDYNKFTQPVVIDISRHYNLILQYADNGTLRDYLKTNFTRLQWVDKLRISKEIGLGLLFLHDNNIIHRDLHSKNILIHQRIPKITDFGLSKQINETSMTSNSIIHGMPAYIEPQCLIKQGYKRDMRSDIYSFGEIEKNL</sequence>
<dbReference type="OrthoDB" id="4062651at2759"/>
<dbReference type="AlphaFoldDB" id="A0A8H4AXX2"/>
<dbReference type="EMBL" id="WTPW01000140">
    <property type="protein sequence ID" value="KAF0542819.1"/>
    <property type="molecule type" value="Genomic_DNA"/>
</dbReference>
<protein>
    <submittedName>
        <fullName evidence="8">Kinase-like protein</fullName>
    </submittedName>
</protein>
<dbReference type="PANTHER" id="PTHR46485">
    <property type="entry name" value="LIM DOMAIN KINASE 1"/>
    <property type="match status" value="1"/>
</dbReference>
<dbReference type="Proteomes" id="UP000439903">
    <property type="component" value="Unassembled WGS sequence"/>
</dbReference>
<name>A0A8H4AXX2_GIGMA</name>
<dbReference type="InterPro" id="IPR001245">
    <property type="entry name" value="Ser-Thr/Tyr_kinase_cat_dom"/>
</dbReference>
<dbReference type="InterPro" id="IPR011009">
    <property type="entry name" value="Kinase-like_dom_sf"/>
</dbReference>
<dbReference type="InterPro" id="IPR050940">
    <property type="entry name" value="Actin_reg-Ser/Thr_kinase"/>
</dbReference>
<dbReference type="GO" id="GO:0005524">
    <property type="term" value="F:ATP binding"/>
    <property type="evidence" value="ECO:0007669"/>
    <property type="project" value="UniProtKB-KW"/>
</dbReference>
<dbReference type="Pfam" id="PF07714">
    <property type="entry name" value="PK_Tyr_Ser-Thr"/>
    <property type="match status" value="1"/>
</dbReference>
<dbReference type="Gene3D" id="1.10.510.10">
    <property type="entry name" value="Transferase(Phosphotransferase) domain 1"/>
    <property type="match status" value="1"/>
</dbReference>
<keyword evidence="9" id="KW-1185">Reference proteome</keyword>
<keyword evidence="2" id="KW-0723">Serine/threonine-protein kinase</keyword>
<gene>
    <name evidence="8" type="ORF">F8M41_004290</name>
</gene>
<evidence type="ECO:0000313" key="8">
    <source>
        <dbReference type="EMBL" id="KAF0542819.1"/>
    </source>
</evidence>
<keyword evidence="5 8" id="KW-0418">Kinase</keyword>
<comment type="similarity">
    <text evidence="1">Belongs to the protein kinase superfamily. TKL Ser/Thr protein kinase family.</text>
</comment>
<evidence type="ECO:0000256" key="2">
    <source>
        <dbReference type="ARBA" id="ARBA00022527"/>
    </source>
</evidence>
<dbReference type="SUPFAM" id="SSF56112">
    <property type="entry name" value="Protein kinase-like (PK-like)"/>
    <property type="match status" value="1"/>
</dbReference>
<evidence type="ECO:0000256" key="6">
    <source>
        <dbReference type="ARBA" id="ARBA00022840"/>
    </source>
</evidence>